<dbReference type="GO" id="GO:0005524">
    <property type="term" value="F:ATP binding"/>
    <property type="evidence" value="ECO:0007669"/>
    <property type="project" value="UniProtKB-KW"/>
</dbReference>
<dbReference type="InterPro" id="IPR011006">
    <property type="entry name" value="CheY-like_superfamily"/>
</dbReference>
<dbReference type="PANTHER" id="PTHR43547:SF2">
    <property type="entry name" value="HYBRID SIGNAL TRANSDUCTION HISTIDINE KINASE C"/>
    <property type="match status" value="1"/>
</dbReference>
<feature type="domain" description="Histidine kinase" evidence="6">
    <location>
        <begin position="474"/>
        <end position="692"/>
    </location>
</feature>
<evidence type="ECO:0000256" key="4">
    <source>
        <dbReference type="ARBA" id="ARBA00022553"/>
    </source>
</evidence>
<comment type="caution">
    <text evidence="8">The sequence shown here is derived from an EMBL/GenBank/DDBJ whole genome shotgun (WGS) entry which is preliminary data.</text>
</comment>
<reference evidence="8 9" key="1">
    <citation type="submission" date="2023-11" db="EMBL/GenBank/DDBJ databases">
        <title>Draft genome of Azohydromonas lata strain H1 (DSM1123), a polyhydroxyalkanoate producer.</title>
        <authorList>
            <person name="Traversa D."/>
            <person name="D'Addabbo P."/>
            <person name="Pazzani C."/>
            <person name="Manzari C."/>
            <person name="Chiara M."/>
            <person name="Scrascia M."/>
        </authorList>
    </citation>
    <scope>NUCLEOTIDE SEQUENCE [LARGE SCALE GENOMIC DNA]</scope>
    <source>
        <strain evidence="8 9">H1</strain>
    </source>
</reference>
<dbReference type="InterPro" id="IPR004358">
    <property type="entry name" value="Sig_transdc_His_kin-like_C"/>
</dbReference>
<dbReference type="SUPFAM" id="SSF55785">
    <property type="entry name" value="PYP-like sensor domain (PAS domain)"/>
    <property type="match status" value="2"/>
</dbReference>
<dbReference type="Pfam" id="PF08448">
    <property type="entry name" value="PAS_4"/>
    <property type="match status" value="2"/>
</dbReference>
<dbReference type="SUPFAM" id="SSF52172">
    <property type="entry name" value="CheY-like"/>
    <property type="match status" value="1"/>
</dbReference>
<dbReference type="CDD" id="cd17580">
    <property type="entry name" value="REC_2_DhkD-like"/>
    <property type="match status" value="1"/>
</dbReference>
<dbReference type="Gene3D" id="3.30.450.20">
    <property type="entry name" value="PAS domain"/>
    <property type="match status" value="2"/>
</dbReference>
<dbReference type="InterPro" id="IPR003594">
    <property type="entry name" value="HATPase_dom"/>
</dbReference>
<dbReference type="RefSeq" id="WP_322467898.1">
    <property type="nucleotide sequence ID" value="NZ_JAXOJX010000069.1"/>
</dbReference>
<dbReference type="InterPro" id="IPR035965">
    <property type="entry name" value="PAS-like_dom_sf"/>
</dbReference>
<keyword evidence="8" id="KW-0067">ATP-binding</keyword>
<name>A0ABU5INH8_9BURK</name>
<evidence type="ECO:0000256" key="2">
    <source>
        <dbReference type="ARBA" id="ARBA00012438"/>
    </source>
</evidence>
<dbReference type="SUPFAM" id="SSF47384">
    <property type="entry name" value="Homodimeric domain of signal transducing histidine kinase"/>
    <property type="match status" value="1"/>
</dbReference>
<sequence>MERARESDIQPVEISHRDSEAKRLLQAFDWARTPLGPMDAWPRSLLSLVDMVMELPSPAIIFWGPEQTQIYNDGYAVIMGPRHPAYFGASYRESWPDTYPLIYPWMRRVLDQGDVVEVRQAHIPVTRYGFEEEAYFTFTFSPLRDDEGRIAGLLQPVFEVTATVLSERRAETLRMLTPSGSLEPVADAIAALSRNPRDVPFALVYLWNAERECLLLAGETEGAGAGSDPDRRAQLDAAARRVVERNGQEWVGEQADAARSGADPYVLLLPMEGVAGAAPLGVIAFGLSPRLHFDKRYRAFLESVTAQLASALQRASLLQARERQRQHLSDLFLQVPAGIAVLQGPDHVFELVNPVYQALIGPRDLIGRPLREALPEMRDQPFPRILDEVYRSGQAHVGQEEPTLLRRGDERSGLEEVFFNYVYQPLRDAQSGHISGILVFAYEVTEQVRARQRAEALAGELRGEHERKDDFLAMLAHELRNPLAPISTAAEVLSLGRLPQAQVKRTSEIITRQVRHMTALVNDLLDVSRVTRGLVNIDRQPQDLKSVAAHAVEQVRPLVEARRHHLAVEQPAGDAWVLGDQKRLVQIFTNLLGNAAKYTPSGGEIALVLHVEGDEVVITVRDNGIGMPAALQPKVFGLFVQAERSTDRAQGGLGVGLALVKSLVDLHGGTVACYSSGAGQGSEFTVRLPLLRVQADAPAGGAQALPAAAAVARRILVVDDNQDAARMLALYLGEAGHHVAVEHASDAALERVLQEPFDVFLLDVGLPGMDGCELARRLRARPQTAQALVVAVTGYGQEADRQRALDAGFDDYLVKPPDPERLTALLAAPPR</sequence>
<dbReference type="PRINTS" id="PR00344">
    <property type="entry name" value="BCTRLSENSOR"/>
</dbReference>
<keyword evidence="8" id="KW-0547">Nucleotide-binding</keyword>
<dbReference type="EC" id="2.7.13.3" evidence="2"/>
<keyword evidence="3" id="KW-0217">Developmental protein</keyword>
<dbReference type="Pfam" id="PF02518">
    <property type="entry name" value="HATPase_c"/>
    <property type="match status" value="1"/>
</dbReference>
<dbReference type="InterPro" id="IPR036890">
    <property type="entry name" value="HATPase_C_sf"/>
</dbReference>
<evidence type="ECO:0000256" key="5">
    <source>
        <dbReference type="PROSITE-ProRule" id="PRU00169"/>
    </source>
</evidence>
<evidence type="ECO:0000313" key="8">
    <source>
        <dbReference type="EMBL" id="MDZ5460452.1"/>
    </source>
</evidence>
<evidence type="ECO:0000256" key="1">
    <source>
        <dbReference type="ARBA" id="ARBA00000085"/>
    </source>
</evidence>
<evidence type="ECO:0000259" key="7">
    <source>
        <dbReference type="PROSITE" id="PS50110"/>
    </source>
</evidence>
<organism evidence="8 9">
    <name type="scientific">Azohydromonas lata</name>
    <dbReference type="NCBI Taxonomy" id="45677"/>
    <lineage>
        <taxon>Bacteria</taxon>
        <taxon>Pseudomonadati</taxon>
        <taxon>Pseudomonadota</taxon>
        <taxon>Betaproteobacteria</taxon>
        <taxon>Burkholderiales</taxon>
        <taxon>Sphaerotilaceae</taxon>
        <taxon>Azohydromonas</taxon>
    </lineage>
</organism>
<dbReference type="Proteomes" id="UP001293718">
    <property type="component" value="Unassembled WGS sequence"/>
</dbReference>
<dbReference type="SUPFAM" id="SSF55874">
    <property type="entry name" value="ATPase domain of HSP90 chaperone/DNA topoisomerase II/histidine kinase"/>
    <property type="match status" value="1"/>
</dbReference>
<dbReference type="SMART" id="SM00448">
    <property type="entry name" value="REC"/>
    <property type="match status" value="1"/>
</dbReference>
<evidence type="ECO:0000256" key="3">
    <source>
        <dbReference type="ARBA" id="ARBA00022473"/>
    </source>
</evidence>
<dbReference type="Pfam" id="PF00512">
    <property type="entry name" value="HisKA"/>
    <property type="match status" value="1"/>
</dbReference>
<keyword evidence="9" id="KW-1185">Reference proteome</keyword>
<dbReference type="InterPro" id="IPR001789">
    <property type="entry name" value="Sig_transdc_resp-reg_receiver"/>
</dbReference>
<comment type="catalytic activity">
    <reaction evidence="1">
        <text>ATP + protein L-histidine = ADP + protein N-phospho-L-histidine.</text>
        <dbReference type="EC" id="2.7.13.3"/>
    </reaction>
</comment>
<feature type="domain" description="Response regulatory" evidence="7">
    <location>
        <begin position="714"/>
        <end position="830"/>
    </location>
</feature>
<gene>
    <name evidence="8" type="ORF">SM757_28115</name>
</gene>
<dbReference type="PROSITE" id="PS00032">
    <property type="entry name" value="ANTENNAPEDIA"/>
    <property type="match status" value="1"/>
</dbReference>
<dbReference type="InterPro" id="IPR013656">
    <property type="entry name" value="PAS_4"/>
</dbReference>
<dbReference type="SUPFAM" id="SSF55781">
    <property type="entry name" value="GAF domain-like"/>
    <property type="match status" value="1"/>
</dbReference>
<keyword evidence="4 5" id="KW-0597">Phosphoprotein</keyword>
<dbReference type="PROSITE" id="PS50110">
    <property type="entry name" value="RESPONSE_REGULATORY"/>
    <property type="match status" value="1"/>
</dbReference>
<dbReference type="Gene3D" id="3.40.50.2300">
    <property type="match status" value="1"/>
</dbReference>
<protein>
    <recommendedName>
        <fullName evidence="2">histidine kinase</fullName>
        <ecNumber evidence="2">2.7.13.3</ecNumber>
    </recommendedName>
</protein>
<dbReference type="PROSITE" id="PS50109">
    <property type="entry name" value="HIS_KIN"/>
    <property type="match status" value="1"/>
</dbReference>
<proteinExistence type="predicted"/>
<dbReference type="CDD" id="cd00082">
    <property type="entry name" value="HisKA"/>
    <property type="match status" value="1"/>
</dbReference>
<dbReference type="Gene3D" id="1.10.287.130">
    <property type="match status" value="1"/>
</dbReference>
<accession>A0ABU5INH8</accession>
<dbReference type="InterPro" id="IPR036097">
    <property type="entry name" value="HisK_dim/P_sf"/>
</dbReference>
<dbReference type="Pfam" id="PF00072">
    <property type="entry name" value="Response_reg"/>
    <property type="match status" value="1"/>
</dbReference>
<dbReference type="InterPro" id="IPR005467">
    <property type="entry name" value="His_kinase_dom"/>
</dbReference>
<dbReference type="EMBL" id="JAXOJX010000069">
    <property type="protein sequence ID" value="MDZ5460452.1"/>
    <property type="molecule type" value="Genomic_DNA"/>
</dbReference>
<dbReference type="PANTHER" id="PTHR43547">
    <property type="entry name" value="TWO-COMPONENT HISTIDINE KINASE"/>
    <property type="match status" value="1"/>
</dbReference>
<dbReference type="Gene3D" id="3.30.565.10">
    <property type="entry name" value="Histidine kinase-like ATPase, C-terminal domain"/>
    <property type="match status" value="1"/>
</dbReference>
<feature type="modified residue" description="4-aspartylphosphate" evidence="5">
    <location>
        <position position="763"/>
    </location>
</feature>
<dbReference type="InterPro" id="IPR003661">
    <property type="entry name" value="HisK_dim/P_dom"/>
</dbReference>
<evidence type="ECO:0000313" key="9">
    <source>
        <dbReference type="Proteomes" id="UP001293718"/>
    </source>
</evidence>
<dbReference type="SMART" id="SM00388">
    <property type="entry name" value="HisKA"/>
    <property type="match status" value="1"/>
</dbReference>
<dbReference type="InterPro" id="IPR001827">
    <property type="entry name" value="Homeobox_Antennapedia_CS"/>
</dbReference>
<evidence type="ECO:0000259" key="6">
    <source>
        <dbReference type="PROSITE" id="PS50109"/>
    </source>
</evidence>
<dbReference type="SMART" id="SM00387">
    <property type="entry name" value="HATPase_c"/>
    <property type="match status" value="1"/>
</dbReference>